<evidence type="ECO:0000256" key="1">
    <source>
        <dbReference type="ARBA" id="ARBA00010815"/>
    </source>
</evidence>
<evidence type="ECO:0000256" key="6">
    <source>
        <dbReference type="PIRSR" id="PIRSR003085-1"/>
    </source>
</evidence>
<dbReference type="GO" id="GO:0008610">
    <property type="term" value="P:lipid biosynthetic process"/>
    <property type="evidence" value="ECO:0007669"/>
    <property type="project" value="InterPro"/>
</dbReference>
<keyword evidence="3" id="KW-0808">Transferase</keyword>
<dbReference type="Gene3D" id="3.40.50.150">
    <property type="entry name" value="Vaccinia Virus protein VP39"/>
    <property type="match status" value="1"/>
</dbReference>
<gene>
    <name evidence="7" type="primary">cfa</name>
    <name evidence="7" type="ORF">BN59_01715</name>
</gene>
<organism evidence="7 8">
    <name type="scientific">Legionella massiliensis</name>
    <dbReference type="NCBI Taxonomy" id="1034943"/>
    <lineage>
        <taxon>Bacteria</taxon>
        <taxon>Pseudomonadati</taxon>
        <taxon>Pseudomonadota</taxon>
        <taxon>Gammaproteobacteria</taxon>
        <taxon>Legionellales</taxon>
        <taxon>Legionellaceae</taxon>
        <taxon>Legionella</taxon>
    </lineage>
</organism>
<dbReference type="CDD" id="cd02440">
    <property type="entry name" value="AdoMet_MTases"/>
    <property type="match status" value="1"/>
</dbReference>
<dbReference type="STRING" id="1034943.BN59_01715"/>
<name>A0A078KWS5_9GAMM</name>
<dbReference type="PANTHER" id="PTHR43667:SF1">
    <property type="entry name" value="CYCLOPROPANE-FATTY-ACYL-PHOSPHOLIPID SYNTHASE"/>
    <property type="match status" value="1"/>
</dbReference>
<dbReference type="NCBIfam" id="NF008686">
    <property type="entry name" value="PRK11705.1"/>
    <property type="match status" value="1"/>
</dbReference>
<dbReference type="Proteomes" id="UP000044071">
    <property type="component" value="Unassembled WGS sequence"/>
</dbReference>
<dbReference type="Pfam" id="PF02353">
    <property type="entry name" value="CMAS"/>
    <property type="match status" value="1"/>
</dbReference>
<dbReference type="PIRSF" id="PIRSF003085">
    <property type="entry name" value="CMAS"/>
    <property type="match status" value="1"/>
</dbReference>
<dbReference type="GO" id="GO:0008168">
    <property type="term" value="F:methyltransferase activity"/>
    <property type="evidence" value="ECO:0007669"/>
    <property type="project" value="UniProtKB-KW"/>
</dbReference>
<evidence type="ECO:0000313" key="8">
    <source>
        <dbReference type="Proteomes" id="UP000044071"/>
    </source>
</evidence>
<reference evidence="7 8" key="1">
    <citation type="submission" date="2014-06" db="EMBL/GenBank/DDBJ databases">
        <authorList>
            <person name="Urmite Genomes Urmite Genomes"/>
        </authorList>
    </citation>
    <scope>NUCLEOTIDE SEQUENCE [LARGE SCALE GENOMIC DNA]</scope>
</reference>
<dbReference type="AlphaFoldDB" id="A0A078KWS5"/>
<proteinExistence type="inferred from homology"/>
<dbReference type="RefSeq" id="WP_043873971.1">
    <property type="nucleotide sequence ID" value="NZ_CCVW01000002.1"/>
</dbReference>
<dbReference type="PANTHER" id="PTHR43667">
    <property type="entry name" value="CYCLOPROPANE-FATTY-ACYL-PHOSPHOLIPID SYNTHASE"/>
    <property type="match status" value="1"/>
</dbReference>
<dbReference type="SUPFAM" id="SSF53335">
    <property type="entry name" value="S-adenosyl-L-methionine-dependent methyltransferases"/>
    <property type="match status" value="1"/>
</dbReference>
<keyword evidence="8" id="KW-1185">Reference proteome</keyword>
<keyword evidence="2" id="KW-0489">Methyltransferase</keyword>
<dbReference type="InterPro" id="IPR003333">
    <property type="entry name" value="CMAS"/>
</dbReference>
<comment type="similarity">
    <text evidence="1">Belongs to the CFA/CMAS family.</text>
</comment>
<evidence type="ECO:0000256" key="3">
    <source>
        <dbReference type="ARBA" id="ARBA00022679"/>
    </source>
</evidence>
<feature type="active site" evidence="6">
    <location>
        <position position="350"/>
    </location>
</feature>
<evidence type="ECO:0000256" key="5">
    <source>
        <dbReference type="ARBA" id="ARBA00023098"/>
    </source>
</evidence>
<keyword evidence="4" id="KW-0949">S-adenosyl-L-methionine</keyword>
<protein>
    <submittedName>
        <fullName evidence="7">Cyclopropane-fatty-acyl-phospholipid synthase</fullName>
    </submittedName>
</protein>
<dbReference type="OrthoDB" id="9782855at2"/>
<dbReference type="InterPro" id="IPR029063">
    <property type="entry name" value="SAM-dependent_MTases_sf"/>
</dbReference>
<dbReference type="GO" id="GO:0032259">
    <property type="term" value="P:methylation"/>
    <property type="evidence" value="ECO:0007669"/>
    <property type="project" value="UniProtKB-KW"/>
</dbReference>
<evidence type="ECO:0000313" key="7">
    <source>
        <dbReference type="EMBL" id="CDZ77432.1"/>
    </source>
</evidence>
<accession>A0A078KWS5</accession>
<evidence type="ECO:0000256" key="4">
    <source>
        <dbReference type="ARBA" id="ARBA00022691"/>
    </source>
</evidence>
<keyword evidence="5" id="KW-0443">Lipid metabolism</keyword>
<evidence type="ECO:0000256" key="2">
    <source>
        <dbReference type="ARBA" id="ARBA00022603"/>
    </source>
</evidence>
<sequence length="379" mass="43905">MKNLVIQKCVQGILDKANVTINGSKAYDIKLLDERALKAILKQGSLGLGESYMAGWWECERLDELSFHLCRAGLDTAIKPSFLQLLYNLSTKIINYQSRKRAPLVALKHYNLDNKMFELMLGQSMAYSCGYWKNATNLNEAQQAKFDLVCRKLYLTQQDTLLDVGCGWGGLAAYAAEHYGCQVVGINISENQISYANEKYKHLPIEFHLADYRDQRIYNPKQKQFSKIVSVGAFEHIGYKNHQNFLQLLREQLSPEGLFLLHTIGNNRTVTTLDPWINKYIFPNGILPSMLQLSQAIENCFIVEDWHNFGAYYDKTLLAWYQNFEDNWLSLKERFDTQFYRMWRFYLLMCAGMFRSRTGQLWQITMSKSGLLGGYESVR</sequence>
<dbReference type="EMBL" id="CCSB01000002">
    <property type="protein sequence ID" value="CDZ77432.1"/>
    <property type="molecule type" value="Genomic_DNA"/>
</dbReference>
<dbReference type="eggNOG" id="COG2230">
    <property type="taxonomic scope" value="Bacteria"/>
</dbReference>
<dbReference type="InterPro" id="IPR050723">
    <property type="entry name" value="CFA/CMAS"/>
</dbReference>